<evidence type="ECO:0000313" key="5">
    <source>
        <dbReference type="EMBL" id="TQM02911.1"/>
    </source>
</evidence>
<proteinExistence type="inferred from homology"/>
<dbReference type="FunFam" id="3.40.50.720:FF:000084">
    <property type="entry name" value="Short-chain dehydrogenase reductase"/>
    <property type="match status" value="1"/>
</dbReference>
<gene>
    <name evidence="5" type="ORF">FB558_7554</name>
</gene>
<dbReference type="GO" id="GO:0005997">
    <property type="term" value="P:xylulose metabolic process"/>
    <property type="evidence" value="ECO:0007669"/>
    <property type="project" value="TreeGrafter"/>
</dbReference>
<keyword evidence="4" id="KW-0560">Oxidoreductase</keyword>
<reference evidence="5 6" key="1">
    <citation type="submission" date="2019-06" db="EMBL/GenBank/DDBJ databases">
        <title>Sequencing the genomes of 1000 actinobacteria strains.</title>
        <authorList>
            <person name="Klenk H.-P."/>
        </authorList>
    </citation>
    <scope>NUCLEOTIDE SEQUENCE [LARGE SCALE GENOMIC DNA]</scope>
    <source>
        <strain evidence="5 6">DSM 45301</strain>
    </source>
</reference>
<dbReference type="Proteomes" id="UP000315677">
    <property type="component" value="Unassembled WGS sequence"/>
</dbReference>
<sequence length="249" mass="25935">MTLDFRLDGRRALITGAGRGLGAAIAHGLQELGATVYGTSRDRASAEEIARRHGTEPVVLDVADVAQATDAVSRLLESVGGIDLLVNNAGVNVPAAALDIRPEDWEAVQDTNVKGLFFVSQVVARDWVARGVRGSIVNIGSQAGAVAIEDRATYGASKGAVAQLTRNLALEWAPHGIRVNNVAPTFVRTDLTAATLAPGARADELLSRIPLGRFGEPDDVVGAVAFLLGDAASMITGHSLLVDGGYTIH</sequence>
<dbReference type="EMBL" id="VFPA01000006">
    <property type="protein sequence ID" value="TQM02911.1"/>
    <property type="molecule type" value="Genomic_DNA"/>
</dbReference>
<dbReference type="InterPro" id="IPR051737">
    <property type="entry name" value="L-xylulose/Carbonyl_redctase"/>
</dbReference>
<evidence type="ECO:0000256" key="4">
    <source>
        <dbReference type="ARBA" id="ARBA00023002"/>
    </source>
</evidence>
<protein>
    <submittedName>
        <fullName evidence="5">NAD(P)-dependent dehydrogenase (Short-subunit alcohol dehydrogenase family)</fullName>
    </submittedName>
</protein>
<dbReference type="GO" id="GO:0050038">
    <property type="term" value="F:L-xylulose reductase (NADPH) activity"/>
    <property type="evidence" value="ECO:0007669"/>
    <property type="project" value="TreeGrafter"/>
</dbReference>
<dbReference type="InterPro" id="IPR020904">
    <property type="entry name" value="Sc_DH/Rdtase_CS"/>
</dbReference>
<dbReference type="OrthoDB" id="286404at2"/>
<keyword evidence="6" id="KW-1185">Reference proteome</keyword>
<accession>A0A543D0S7</accession>
<evidence type="ECO:0000313" key="6">
    <source>
        <dbReference type="Proteomes" id="UP000315677"/>
    </source>
</evidence>
<dbReference type="Pfam" id="PF13561">
    <property type="entry name" value="adh_short_C2"/>
    <property type="match status" value="1"/>
</dbReference>
<dbReference type="PANTHER" id="PTHR44252:SF3">
    <property type="entry name" value="D-ERYTHRULOSE REDUCTASE-RELATED"/>
    <property type="match status" value="1"/>
</dbReference>
<comment type="similarity">
    <text evidence="1">Belongs to the short-chain dehydrogenases/reductases (SDR) family.</text>
</comment>
<name>A0A543D0S7_9PSEU</name>
<keyword evidence="3" id="KW-0521">NADP</keyword>
<comment type="subunit">
    <text evidence="2">Homotetramer.</text>
</comment>
<evidence type="ECO:0000256" key="1">
    <source>
        <dbReference type="ARBA" id="ARBA00006484"/>
    </source>
</evidence>
<dbReference type="GO" id="GO:0004090">
    <property type="term" value="F:carbonyl reductase (NADPH) activity"/>
    <property type="evidence" value="ECO:0007669"/>
    <property type="project" value="TreeGrafter"/>
</dbReference>
<dbReference type="InterPro" id="IPR002347">
    <property type="entry name" value="SDR_fam"/>
</dbReference>
<dbReference type="PRINTS" id="PR00081">
    <property type="entry name" value="GDHRDH"/>
</dbReference>
<dbReference type="NCBIfam" id="NF005559">
    <property type="entry name" value="PRK07231.1"/>
    <property type="match status" value="1"/>
</dbReference>
<organism evidence="5 6">
    <name type="scientific">Pseudonocardia kunmingensis</name>
    <dbReference type="NCBI Taxonomy" id="630975"/>
    <lineage>
        <taxon>Bacteria</taxon>
        <taxon>Bacillati</taxon>
        <taxon>Actinomycetota</taxon>
        <taxon>Actinomycetes</taxon>
        <taxon>Pseudonocardiales</taxon>
        <taxon>Pseudonocardiaceae</taxon>
        <taxon>Pseudonocardia</taxon>
    </lineage>
</organism>
<dbReference type="RefSeq" id="WP_142062475.1">
    <property type="nucleotide sequence ID" value="NZ_VFPA01000006.1"/>
</dbReference>
<dbReference type="PANTHER" id="PTHR44252">
    <property type="entry name" value="D-ERYTHRULOSE REDUCTASE"/>
    <property type="match status" value="1"/>
</dbReference>
<dbReference type="PROSITE" id="PS00061">
    <property type="entry name" value="ADH_SHORT"/>
    <property type="match status" value="1"/>
</dbReference>
<dbReference type="InterPro" id="IPR036291">
    <property type="entry name" value="NAD(P)-bd_dom_sf"/>
</dbReference>
<evidence type="ECO:0000256" key="3">
    <source>
        <dbReference type="ARBA" id="ARBA00022857"/>
    </source>
</evidence>
<dbReference type="SUPFAM" id="SSF51735">
    <property type="entry name" value="NAD(P)-binding Rossmann-fold domains"/>
    <property type="match status" value="1"/>
</dbReference>
<dbReference type="Gene3D" id="3.40.50.720">
    <property type="entry name" value="NAD(P)-binding Rossmann-like Domain"/>
    <property type="match status" value="1"/>
</dbReference>
<evidence type="ECO:0000256" key="2">
    <source>
        <dbReference type="ARBA" id="ARBA00011881"/>
    </source>
</evidence>
<comment type="caution">
    <text evidence="5">The sequence shown here is derived from an EMBL/GenBank/DDBJ whole genome shotgun (WGS) entry which is preliminary data.</text>
</comment>
<dbReference type="GO" id="GO:0006006">
    <property type="term" value="P:glucose metabolic process"/>
    <property type="evidence" value="ECO:0007669"/>
    <property type="project" value="TreeGrafter"/>
</dbReference>
<dbReference type="PRINTS" id="PR00080">
    <property type="entry name" value="SDRFAMILY"/>
</dbReference>
<dbReference type="AlphaFoldDB" id="A0A543D0S7"/>